<feature type="transmembrane region" description="Helical" evidence="6">
    <location>
        <begin position="134"/>
        <end position="151"/>
    </location>
</feature>
<comment type="caution">
    <text evidence="8">The sequence shown here is derived from an EMBL/GenBank/DDBJ whole genome shotgun (WGS) entry which is preliminary data.</text>
</comment>
<proteinExistence type="inferred from homology"/>
<feature type="transmembrane region" description="Helical" evidence="6">
    <location>
        <begin position="157"/>
        <end position="177"/>
    </location>
</feature>
<feature type="transmembrane region" description="Helical" evidence="6">
    <location>
        <begin position="242"/>
        <end position="264"/>
    </location>
</feature>
<feature type="transmembrane region" description="Helical" evidence="6">
    <location>
        <begin position="12"/>
        <end position="36"/>
    </location>
</feature>
<accession>A0ABT0RIT6</accession>
<comment type="subcellular location">
    <subcellularLocation>
        <location evidence="1">Membrane</location>
        <topology evidence="1">Multi-pass membrane protein</topology>
    </subcellularLocation>
</comment>
<evidence type="ECO:0000256" key="6">
    <source>
        <dbReference type="SAM" id="Phobius"/>
    </source>
</evidence>
<keyword evidence="3 6" id="KW-0812">Transmembrane</keyword>
<feature type="transmembrane region" description="Helical" evidence="6">
    <location>
        <begin position="270"/>
        <end position="288"/>
    </location>
</feature>
<feature type="domain" description="EamA" evidence="7">
    <location>
        <begin position="15"/>
        <end position="147"/>
    </location>
</feature>
<dbReference type="RefSeq" id="WP_249846504.1">
    <property type="nucleotide sequence ID" value="NZ_JAMGBD010000001.1"/>
</dbReference>
<reference evidence="8" key="1">
    <citation type="submission" date="2022-05" db="EMBL/GenBank/DDBJ databases">
        <authorList>
            <person name="Jo J.-H."/>
            <person name="Im W.-T."/>
        </authorList>
    </citation>
    <scope>NUCLEOTIDE SEQUENCE</scope>
    <source>
        <strain evidence="8">SE158</strain>
    </source>
</reference>
<keyword evidence="9" id="KW-1185">Reference proteome</keyword>
<evidence type="ECO:0000256" key="3">
    <source>
        <dbReference type="ARBA" id="ARBA00022692"/>
    </source>
</evidence>
<feature type="transmembrane region" description="Helical" evidence="6">
    <location>
        <begin position="84"/>
        <end position="101"/>
    </location>
</feature>
<organism evidence="8 9">
    <name type="scientific">Sphingomonas alba</name>
    <dbReference type="NCBI Taxonomy" id="2908208"/>
    <lineage>
        <taxon>Bacteria</taxon>
        <taxon>Pseudomonadati</taxon>
        <taxon>Pseudomonadota</taxon>
        <taxon>Alphaproteobacteria</taxon>
        <taxon>Sphingomonadales</taxon>
        <taxon>Sphingomonadaceae</taxon>
        <taxon>Sphingomonas</taxon>
    </lineage>
</organism>
<dbReference type="PANTHER" id="PTHR22911">
    <property type="entry name" value="ACYL-MALONYL CONDENSING ENZYME-RELATED"/>
    <property type="match status" value="1"/>
</dbReference>
<protein>
    <submittedName>
        <fullName evidence="8">DMT family transporter</fullName>
    </submittedName>
</protein>
<evidence type="ECO:0000313" key="9">
    <source>
        <dbReference type="Proteomes" id="UP001165363"/>
    </source>
</evidence>
<keyword evidence="5 6" id="KW-0472">Membrane</keyword>
<dbReference type="SUPFAM" id="SSF103481">
    <property type="entry name" value="Multidrug resistance efflux transporter EmrE"/>
    <property type="match status" value="2"/>
</dbReference>
<evidence type="ECO:0000256" key="2">
    <source>
        <dbReference type="ARBA" id="ARBA00009853"/>
    </source>
</evidence>
<feature type="transmembrane region" description="Helical" evidence="6">
    <location>
        <begin position="48"/>
        <end position="64"/>
    </location>
</feature>
<dbReference type="PANTHER" id="PTHR22911:SF6">
    <property type="entry name" value="SOLUTE CARRIER FAMILY 35 MEMBER G1"/>
    <property type="match status" value="1"/>
</dbReference>
<feature type="transmembrane region" description="Helical" evidence="6">
    <location>
        <begin position="214"/>
        <end position="235"/>
    </location>
</feature>
<name>A0ABT0RIT6_9SPHN</name>
<dbReference type="InterPro" id="IPR037185">
    <property type="entry name" value="EmrE-like"/>
</dbReference>
<comment type="similarity">
    <text evidence="2">Belongs to the drug/metabolite transporter (DMT) superfamily. 10 TMS drug/metabolite exporter (DME) (TC 2.A.7.3) family.</text>
</comment>
<dbReference type="InterPro" id="IPR000620">
    <property type="entry name" value="EamA_dom"/>
</dbReference>
<feature type="transmembrane region" description="Helical" evidence="6">
    <location>
        <begin position="107"/>
        <end position="125"/>
    </location>
</feature>
<gene>
    <name evidence="8" type="ORF">LZ536_01290</name>
</gene>
<sequence>MDRGAAGHDHELVVSGILCRIGSGLSFSIMGAMLKLASTRGFNAPELVFYRSVFSLPVVLFWVLKRENLRILRPNRPMAHVWRGLMGIVSMGLTFQALILLPLAEATAINFTAPIFATILSFLVLREEVGIHRWSAVILGFIGVLVVAQPTGTSLPLLGVAVALGAAFGQASVTTTLRHLQRSEHISTIVFWFAVSGIVAGGLAMPFFGQWHDAVGYAFVIAGGLAGGIGQLFMTSSLRAPVAVIAPFDYLQIVAATAFGWLLFSDVPNLSTITGAGLIAASGIYTAWREHVRRRRLRLEVGTVPAV</sequence>
<dbReference type="Proteomes" id="UP001165363">
    <property type="component" value="Unassembled WGS sequence"/>
</dbReference>
<keyword evidence="4 6" id="KW-1133">Transmembrane helix</keyword>
<dbReference type="EMBL" id="JAMGBD010000001">
    <property type="protein sequence ID" value="MCL6682538.1"/>
    <property type="molecule type" value="Genomic_DNA"/>
</dbReference>
<evidence type="ECO:0000256" key="1">
    <source>
        <dbReference type="ARBA" id="ARBA00004141"/>
    </source>
</evidence>
<evidence type="ECO:0000259" key="7">
    <source>
        <dbReference type="Pfam" id="PF00892"/>
    </source>
</evidence>
<evidence type="ECO:0000256" key="4">
    <source>
        <dbReference type="ARBA" id="ARBA00022989"/>
    </source>
</evidence>
<evidence type="ECO:0000256" key="5">
    <source>
        <dbReference type="ARBA" id="ARBA00023136"/>
    </source>
</evidence>
<dbReference type="Pfam" id="PF00892">
    <property type="entry name" value="EamA"/>
    <property type="match status" value="1"/>
</dbReference>
<evidence type="ECO:0000313" key="8">
    <source>
        <dbReference type="EMBL" id="MCL6682538.1"/>
    </source>
</evidence>
<feature type="transmembrane region" description="Helical" evidence="6">
    <location>
        <begin position="189"/>
        <end position="208"/>
    </location>
</feature>